<evidence type="ECO:0000256" key="1">
    <source>
        <dbReference type="SAM" id="SignalP"/>
    </source>
</evidence>
<dbReference type="InterPro" id="IPR021727">
    <property type="entry name" value="DUF3299"/>
</dbReference>
<feature type="chain" id="PRO_5046090029" evidence="1">
    <location>
        <begin position="27"/>
        <end position="199"/>
    </location>
</feature>
<keyword evidence="3" id="KW-1185">Reference proteome</keyword>
<feature type="signal peptide" evidence="1">
    <location>
        <begin position="1"/>
        <end position="26"/>
    </location>
</feature>
<name>A0ABX2IJC7_9RHOO</name>
<comment type="caution">
    <text evidence="2">The sequence shown here is derived from an EMBL/GenBank/DDBJ whole genome shotgun (WGS) entry which is preliminary data.</text>
</comment>
<dbReference type="Proteomes" id="UP000778523">
    <property type="component" value="Unassembled WGS sequence"/>
</dbReference>
<evidence type="ECO:0000313" key="2">
    <source>
        <dbReference type="EMBL" id="NSL54160.1"/>
    </source>
</evidence>
<protein>
    <submittedName>
        <fullName evidence="2">DUF3299 domain-containing protein</fullName>
    </submittedName>
</protein>
<dbReference type="EMBL" id="JABCSC020000001">
    <property type="protein sequence ID" value="NSL54160.1"/>
    <property type="molecule type" value="Genomic_DNA"/>
</dbReference>
<accession>A0ABX2IJC7</accession>
<dbReference type="Gene3D" id="2.40.50.870">
    <property type="entry name" value="Protein of unknown function (DUF3299)"/>
    <property type="match status" value="1"/>
</dbReference>
<evidence type="ECO:0000313" key="3">
    <source>
        <dbReference type="Proteomes" id="UP000778523"/>
    </source>
</evidence>
<sequence>MKLKRPLCLMSSLMVLLLAACGPQQTDAPAYKLGERLAPAAVKAASSYRELFWEDLTPKGWDPLAGIRQEDIARLQDGDPQANQLMQKMREAWDKAPAVPALDRQSVRIAGFLVPLDAERENIREFLLVPYFGACIHSPPPPSNQTIHVVMDKPFRGRMMEPFWISGELRIEHIDSPFGVASYRLSGQRAERYVAPAKS</sequence>
<dbReference type="Pfam" id="PF11736">
    <property type="entry name" value="DUF3299"/>
    <property type="match status" value="1"/>
</dbReference>
<dbReference type="RefSeq" id="WP_170020645.1">
    <property type="nucleotide sequence ID" value="NZ_JABCSC020000001.1"/>
</dbReference>
<organism evidence="2 3">
    <name type="scientific">Uliginosibacterium aquaticum</name>
    <dbReference type="NCBI Taxonomy" id="2731212"/>
    <lineage>
        <taxon>Bacteria</taxon>
        <taxon>Pseudomonadati</taxon>
        <taxon>Pseudomonadota</taxon>
        <taxon>Betaproteobacteria</taxon>
        <taxon>Rhodocyclales</taxon>
        <taxon>Zoogloeaceae</taxon>
        <taxon>Uliginosibacterium</taxon>
    </lineage>
</organism>
<reference evidence="2 3" key="1">
    <citation type="submission" date="2020-06" db="EMBL/GenBank/DDBJ databases">
        <title>Draft genome of Uliginosibacterium sp. IMCC34675.</title>
        <authorList>
            <person name="Song J."/>
        </authorList>
    </citation>
    <scope>NUCLEOTIDE SEQUENCE [LARGE SCALE GENOMIC DNA]</scope>
    <source>
        <strain evidence="2 3">IMCC34675</strain>
    </source>
</reference>
<gene>
    <name evidence="2" type="ORF">HJ583_003910</name>
</gene>
<proteinExistence type="predicted"/>
<keyword evidence="1" id="KW-0732">Signal</keyword>
<dbReference type="PROSITE" id="PS51257">
    <property type="entry name" value="PROKAR_LIPOPROTEIN"/>
    <property type="match status" value="1"/>
</dbReference>